<protein>
    <submittedName>
        <fullName evidence="2">Uncharacterized protein</fullName>
    </submittedName>
</protein>
<evidence type="ECO:0000313" key="3">
    <source>
        <dbReference type="Proteomes" id="UP000250043"/>
    </source>
</evidence>
<keyword evidence="3" id="KW-1185">Reference proteome</keyword>
<dbReference type="OrthoDB" id="3361196at2759"/>
<dbReference type="AlphaFoldDB" id="A0A8E2AWU2"/>
<evidence type="ECO:0000313" key="2">
    <source>
        <dbReference type="EMBL" id="OCH92523.1"/>
    </source>
</evidence>
<feature type="chain" id="PRO_5034701000" evidence="1">
    <location>
        <begin position="20"/>
        <end position="195"/>
    </location>
</feature>
<dbReference type="Proteomes" id="UP000250043">
    <property type="component" value="Unassembled WGS sequence"/>
</dbReference>
<gene>
    <name evidence="2" type="ORF">OBBRIDRAFT_751131</name>
</gene>
<accession>A0A8E2AWU2</accession>
<name>A0A8E2AWU2_9APHY</name>
<keyword evidence="1" id="KW-0732">Signal</keyword>
<evidence type="ECO:0000256" key="1">
    <source>
        <dbReference type="SAM" id="SignalP"/>
    </source>
</evidence>
<sequence>MFTSIIGAVWLFVIPAALGTVLERASLVDPSSVLLHARQAPSATPVFPSDIPSCQQCQQNYANIDSCAQAAPVLANFTTIIFNPGAFISIIECACGDTFQSAYPQCVDCFEQTNQTAFLNTSSSDLPGIITGIRNICALESTLLGGAASADGEVTPTGSATAPTASSNGSSQEVEMSLVHILVVLMLGFSATLMM</sequence>
<dbReference type="EMBL" id="KV722367">
    <property type="protein sequence ID" value="OCH92523.1"/>
    <property type="molecule type" value="Genomic_DNA"/>
</dbReference>
<proteinExistence type="predicted"/>
<organism evidence="2 3">
    <name type="scientific">Obba rivulosa</name>
    <dbReference type="NCBI Taxonomy" id="1052685"/>
    <lineage>
        <taxon>Eukaryota</taxon>
        <taxon>Fungi</taxon>
        <taxon>Dikarya</taxon>
        <taxon>Basidiomycota</taxon>
        <taxon>Agaricomycotina</taxon>
        <taxon>Agaricomycetes</taxon>
        <taxon>Polyporales</taxon>
        <taxon>Gelatoporiaceae</taxon>
        <taxon>Obba</taxon>
    </lineage>
</organism>
<feature type="signal peptide" evidence="1">
    <location>
        <begin position="1"/>
        <end position="19"/>
    </location>
</feature>
<reference evidence="2 3" key="1">
    <citation type="submission" date="2016-07" db="EMBL/GenBank/DDBJ databases">
        <title>Draft genome of the white-rot fungus Obba rivulosa 3A-2.</title>
        <authorList>
            <consortium name="DOE Joint Genome Institute"/>
            <person name="Miettinen O."/>
            <person name="Riley R."/>
            <person name="Acob R."/>
            <person name="Barry K."/>
            <person name="Cullen D."/>
            <person name="De Vries R."/>
            <person name="Hainaut M."/>
            <person name="Hatakka A."/>
            <person name="Henrissat B."/>
            <person name="Hilden K."/>
            <person name="Kuo R."/>
            <person name="Labutti K."/>
            <person name="Lipzen A."/>
            <person name="Makela M.R."/>
            <person name="Sandor L."/>
            <person name="Spatafora J.W."/>
            <person name="Grigoriev I.V."/>
            <person name="Hibbett D.S."/>
        </authorList>
    </citation>
    <scope>NUCLEOTIDE SEQUENCE [LARGE SCALE GENOMIC DNA]</scope>
    <source>
        <strain evidence="2 3">3A-2</strain>
    </source>
</reference>